<accession>A0A0A8ZRC7</accession>
<protein>
    <submittedName>
        <fullName evidence="2">Uncharacterized protein</fullName>
    </submittedName>
</protein>
<name>A0A0A8ZRC7_ARUDO</name>
<organism evidence="2">
    <name type="scientific">Arundo donax</name>
    <name type="common">Giant reed</name>
    <name type="synonym">Donax arundinaceus</name>
    <dbReference type="NCBI Taxonomy" id="35708"/>
    <lineage>
        <taxon>Eukaryota</taxon>
        <taxon>Viridiplantae</taxon>
        <taxon>Streptophyta</taxon>
        <taxon>Embryophyta</taxon>
        <taxon>Tracheophyta</taxon>
        <taxon>Spermatophyta</taxon>
        <taxon>Magnoliopsida</taxon>
        <taxon>Liliopsida</taxon>
        <taxon>Poales</taxon>
        <taxon>Poaceae</taxon>
        <taxon>PACMAD clade</taxon>
        <taxon>Arundinoideae</taxon>
        <taxon>Arundineae</taxon>
        <taxon>Arundo</taxon>
    </lineage>
</organism>
<sequence length="20" mass="2354">MPSIFDNINSETQRCIRNTN</sequence>
<evidence type="ECO:0000256" key="1">
    <source>
        <dbReference type="SAM" id="MobiDB-lite"/>
    </source>
</evidence>
<dbReference type="EMBL" id="GBRH01255931">
    <property type="protein sequence ID" value="JAD41964.1"/>
    <property type="molecule type" value="Transcribed_RNA"/>
</dbReference>
<reference evidence="2" key="2">
    <citation type="journal article" date="2015" name="Data Brief">
        <title>Shoot transcriptome of the giant reed, Arundo donax.</title>
        <authorList>
            <person name="Barrero R.A."/>
            <person name="Guerrero F.D."/>
            <person name="Moolhuijzen P."/>
            <person name="Goolsby J.A."/>
            <person name="Tidwell J."/>
            <person name="Bellgard S.E."/>
            <person name="Bellgard M.I."/>
        </authorList>
    </citation>
    <scope>NUCLEOTIDE SEQUENCE</scope>
    <source>
        <tissue evidence="2">Shoot tissue taken approximately 20 cm above the soil surface</tissue>
    </source>
</reference>
<feature type="region of interest" description="Disordered" evidence="1">
    <location>
        <begin position="1"/>
        <end position="20"/>
    </location>
</feature>
<dbReference type="AlphaFoldDB" id="A0A0A8ZRC7"/>
<reference evidence="2" key="1">
    <citation type="submission" date="2014-09" db="EMBL/GenBank/DDBJ databases">
        <authorList>
            <person name="Magalhaes I.L.F."/>
            <person name="Oliveira U."/>
            <person name="Santos F.R."/>
            <person name="Vidigal T.H.D.A."/>
            <person name="Brescovit A.D."/>
            <person name="Santos A.J."/>
        </authorList>
    </citation>
    <scope>NUCLEOTIDE SEQUENCE</scope>
    <source>
        <tissue evidence="2">Shoot tissue taken approximately 20 cm above the soil surface</tissue>
    </source>
</reference>
<proteinExistence type="predicted"/>
<evidence type="ECO:0000313" key="2">
    <source>
        <dbReference type="EMBL" id="JAD41964.1"/>
    </source>
</evidence>